<proteinExistence type="predicted"/>
<dbReference type="GeneID" id="36594951"/>
<dbReference type="EMBL" id="KZ613813">
    <property type="protein sequence ID" value="PMD59732.1"/>
    <property type="molecule type" value="Genomic_DNA"/>
</dbReference>
<feature type="region of interest" description="Disordered" evidence="1">
    <location>
        <begin position="1"/>
        <end position="87"/>
    </location>
</feature>
<organism evidence="2 3">
    <name type="scientific">Hyaloscypha bicolor E</name>
    <dbReference type="NCBI Taxonomy" id="1095630"/>
    <lineage>
        <taxon>Eukaryota</taxon>
        <taxon>Fungi</taxon>
        <taxon>Dikarya</taxon>
        <taxon>Ascomycota</taxon>
        <taxon>Pezizomycotina</taxon>
        <taxon>Leotiomycetes</taxon>
        <taxon>Helotiales</taxon>
        <taxon>Hyaloscyphaceae</taxon>
        <taxon>Hyaloscypha</taxon>
        <taxon>Hyaloscypha bicolor</taxon>
    </lineage>
</organism>
<feature type="compositionally biased region" description="Polar residues" evidence="1">
    <location>
        <begin position="1"/>
        <end position="11"/>
    </location>
</feature>
<dbReference type="Proteomes" id="UP000235371">
    <property type="component" value="Unassembled WGS sequence"/>
</dbReference>
<dbReference type="InParanoid" id="A0A2J6T9R8"/>
<evidence type="ECO:0000313" key="2">
    <source>
        <dbReference type="EMBL" id="PMD59732.1"/>
    </source>
</evidence>
<reference evidence="2 3" key="1">
    <citation type="submission" date="2016-04" db="EMBL/GenBank/DDBJ databases">
        <title>A degradative enzymes factory behind the ericoid mycorrhizal symbiosis.</title>
        <authorList>
            <consortium name="DOE Joint Genome Institute"/>
            <person name="Martino E."/>
            <person name="Morin E."/>
            <person name="Grelet G."/>
            <person name="Kuo A."/>
            <person name="Kohler A."/>
            <person name="Daghino S."/>
            <person name="Barry K."/>
            <person name="Choi C."/>
            <person name="Cichocki N."/>
            <person name="Clum A."/>
            <person name="Copeland A."/>
            <person name="Hainaut M."/>
            <person name="Haridas S."/>
            <person name="Labutti K."/>
            <person name="Lindquist E."/>
            <person name="Lipzen A."/>
            <person name="Khouja H.-R."/>
            <person name="Murat C."/>
            <person name="Ohm R."/>
            <person name="Olson A."/>
            <person name="Spatafora J."/>
            <person name="Veneault-Fourrey C."/>
            <person name="Henrissat B."/>
            <person name="Grigoriev I."/>
            <person name="Martin F."/>
            <person name="Perotto S."/>
        </authorList>
    </citation>
    <scope>NUCLEOTIDE SEQUENCE [LARGE SCALE GENOMIC DNA]</scope>
    <source>
        <strain evidence="2 3">E</strain>
    </source>
</reference>
<dbReference type="OrthoDB" id="3563921at2759"/>
<dbReference type="AlphaFoldDB" id="A0A2J6T9R8"/>
<name>A0A2J6T9R8_9HELO</name>
<protein>
    <submittedName>
        <fullName evidence="2">Uncharacterized protein</fullName>
    </submittedName>
</protein>
<accession>A0A2J6T9R8</accession>
<evidence type="ECO:0000313" key="3">
    <source>
        <dbReference type="Proteomes" id="UP000235371"/>
    </source>
</evidence>
<feature type="compositionally biased region" description="Polar residues" evidence="1">
    <location>
        <begin position="78"/>
        <end position="87"/>
    </location>
</feature>
<sequence>MSTLSTQVEYGSNSSRRDSSKKSSSTKHSSTSRSKSSSTKSSSKSKAPSTSNTHSTSSSNSSHTHVPSEPLVYYLNDPTHSNPGYSSAYTTALAYTSGYPQNSGARVEMEQEIVVESQARVQENIDRYERQTGG</sequence>
<dbReference type="RefSeq" id="XP_024736636.1">
    <property type="nucleotide sequence ID" value="XM_024886874.1"/>
</dbReference>
<evidence type="ECO:0000256" key="1">
    <source>
        <dbReference type="SAM" id="MobiDB-lite"/>
    </source>
</evidence>
<feature type="compositionally biased region" description="Low complexity" evidence="1">
    <location>
        <begin position="22"/>
        <end position="65"/>
    </location>
</feature>
<gene>
    <name evidence="2" type="ORF">K444DRAFT_663756</name>
</gene>
<keyword evidence="3" id="KW-1185">Reference proteome</keyword>